<dbReference type="OrthoDB" id="3023006at2759"/>
<protein>
    <recommendedName>
        <fullName evidence="3">F-box domain-containing protein</fullName>
    </recommendedName>
</protein>
<organism evidence="1 2">
    <name type="scientific">Schizopora paradoxa</name>
    <dbReference type="NCBI Taxonomy" id="27342"/>
    <lineage>
        <taxon>Eukaryota</taxon>
        <taxon>Fungi</taxon>
        <taxon>Dikarya</taxon>
        <taxon>Basidiomycota</taxon>
        <taxon>Agaricomycotina</taxon>
        <taxon>Agaricomycetes</taxon>
        <taxon>Hymenochaetales</taxon>
        <taxon>Schizoporaceae</taxon>
        <taxon>Schizopora</taxon>
    </lineage>
</organism>
<dbReference type="EMBL" id="KQ085897">
    <property type="protein sequence ID" value="KLO18131.1"/>
    <property type="molecule type" value="Genomic_DNA"/>
</dbReference>
<reference evidence="1 2" key="1">
    <citation type="submission" date="2015-04" db="EMBL/GenBank/DDBJ databases">
        <title>Complete genome sequence of Schizopora paradoxa KUC8140, a cosmopolitan wood degrader in East Asia.</title>
        <authorList>
            <consortium name="DOE Joint Genome Institute"/>
            <person name="Min B."/>
            <person name="Park H."/>
            <person name="Jang Y."/>
            <person name="Kim J.-J."/>
            <person name="Kim K.H."/>
            <person name="Pangilinan J."/>
            <person name="Lipzen A."/>
            <person name="Riley R."/>
            <person name="Grigoriev I.V."/>
            <person name="Spatafora J.W."/>
            <person name="Choi I.-G."/>
        </authorList>
    </citation>
    <scope>NUCLEOTIDE SEQUENCE [LARGE SCALE GENOMIC DNA]</scope>
    <source>
        <strain evidence="1 2">KUC8140</strain>
    </source>
</reference>
<evidence type="ECO:0008006" key="3">
    <source>
        <dbReference type="Google" id="ProtNLM"/>
    </source>
</evidence>
<name>A0A0H2SM26_9AGAM</name>
<accession>A0A0H2SM26</accession>
<keyword evidence="2" id="KW-1185">Reference proteome</keyword>
<evidence type="ECO:0000313" key="2">
    <source>
        <dbReference type="Proteomes" id="UP000053477"/>
    </source>
</evidence>
<evidence type="ECO:0000313" key="1">
    <source>
        <dbReference type="EMBL" id="KLO18131.1"/>
    </source>
</evidence>
<sequence>MSSAPSLLSFPPEILEYAFETLVYGVDANERTLTAMFLSHVCRSFRILALDSPQLWTCISRNSRRPGLQMLATSIERSGNLPLDIGIDAGLLDARTGSERNLFIDPLIRIVLQHLTRWRSFCFRSAWFTRENMTMHLMSSVSLQNLVLPALEDLTICTEPNPMDDQSRGQGILSHLGTPFFSLWHMPVLKSFTLKGEHDRMLPPTAAQYTSQIRELTVRPIWSEWLMGAAPWYITNMTSLSTLHLAFDGRFFQRNLETSYKCELTQDTTLDVEVPACYSSNLYVMSGLAASPFTRVTFPNIVSLTLTLHIRSTRGIYPLHGILVNQSSYRLLETLTIIIDSEAELSFSERYTEAGSPLILLPHCIAPSLKHLNIRSALALYFASKKGDPQLDSRFLEESLVPISLQTITLELPCVRGVVAWVTELVRVMRDQDCWHTFSEVVVMSGSDEQSGTCVVPRDGVQRWCDENELVWDTSQFDYCHY</sequence>
<dbReference type="AlphaFoldDB" id="A0A0H2SM26"/>
<dbReference type="Proteomes" id="UP000053477">
    <property type="component" value="Unassembled WGS sequence"/>
</dbReference>
<dbReference type="InParanoid" id="A0A0H2SM26"/>
<gene>
    <name evidence="1" type="ORF">SCHPADRAFT_886405</name>
</gene>
<proteinExistence type="predicted"/>